<dbReference type="EMBL" id="JAOL01000045">
    <property type="protein sequence ID" value="EUA93747.1"/>
    <property type="molecule type" value="Genomic_DNA"/>
</dbReference>
<keyword evidence="2" id="KW-1185">Reference proteome</keyword>
<evidence type="ECO:0000313" key="1">
    <source>
        <dbReference type="EMBL" id="EUA93747.1"/>
    </source>
</evidence>
<dbReference type="SUPFAM" id="SSF51735">
    <property type="entry name" value="NAD(P)-binding Rossmann-fold domains"/>
    <property type="match status" value="1"/>
</dbReference>
<proteinExistence type="predicted"/>
<dbReference type="InterPro" id="IPR036291">
    <property type="entry name" value="NAD(P)-bd_dom_sf"/>
</dbReference>
<name>A0ABN0R992_MYCUL</name>
<organism evidence="1 2">
    <name type="scientific">Mycobacterium ulcerans str. Harvey</name>
    <dbReference type="NCBI Taxonomy" id="1299332"/>
    <lineage>
        <taxon>Bacteria</taxon>
        <taxon>Bacillati</taxon>
        <taxon>Actinomycetota</taxon>
        <taxon>Actinomycetes</taxon>
        <taxon>Mycobacteriales</taxon>
        <taxon>Mycobacteriaceae</taxon>
        <taxon>Mycobacterium</taxon>
        <taxon>Mycobacterium ulcerans group</taxon>
    </lineage>
</organism>
<reference evidence="1 2" key="1">
    <citation type="submission" date="2014-01" db="EMBL/GenBank/DDBJ databases">
        <authorList>
            <person name="Dobos K."/>
            <person name="Lenaerts A."/>
            <person name="Ordway D."/>
            <person name="DeGroote M.A."/>
            <person name="Parker T."/>
            <person name="Sizemore C."/>
            <person name="Tallon L.J."/>
            <person name="Sadzewicz L.K."/>
            <person name="Sengamalay N."/>
            <person name="Fraser C.M."/>
            <person name="Hine E."/>
            <person name="Shefchek K.A."/>
            <person name="Das S.P."/>
            <person name="Tettelin H."/>
        </authorList>
    </citation>
    <scope>NUCLEOTIDE SEQUENCE [LARGE SCALE GENOMIC DNA]</scope>
    <source>
        <strain evidence="1 2">Harvey</strain>
    </source>
</reference>
<accession>A0ABN0R992</accession>
<comment type="caution">
    <text evidence="1">The sequence shown here is derived from an EMBL/GenBank/DDBJ whole genome shotgun (WGS) entry which is preliminary data.</text>
</comment>
<gene>
    <name evidence="1" type="ORF">I551_8979</name>
</gene>
<sequence length="41" mass="4456">MVQDWLTHPDTTGTRLVIVTRHGVSTSATTRPDLAHAAVWG</sequence>
<dbReference type="Gene3D" id="3.40.50.11460">
    <property type="match status" value="1"/>
</dbReference>
<evidence type="ECO:0000313" key="2">
    <source>
        <dbReference type="Proteomes" id="UP000020681"/>
    </source>
</evidence>
<protein>
    <submittedName>
        <fullName evidence="1">Type I polyketide synthase loading module domain protein</fullName>
    </submittedName>
</protein>
<dbReference type="Proteomes" id="UP000020681">
    <property type="component" value="Unassembled WGS sequence"/>
</dbReference>